<dbReference type="PANTHER" id="PTHR33273">
    <property type="entry name" value="DOMAIN-CONTAINING PROTEIN, PUTATIVE-RELATED"/>
    <property type="match status" value="1"/>
</dbReference>
<dbReference type="InterPro" id="IPR005135">
    <property type="entry name" value="Endo/exonuclease/phosphatase"/>
</dbReference>
<name>A0AAV4MYS3_9ARAC</name>
<evidence type="ECO:0000313" key="3">
    <source>
        <dbReference type="Proteomes" id="UP001054837"/>
    </source>
</evidence>
<comment type="caution">
    <text evidence="2">The sequence shown here is derived from an EMBL/GenBank/DDBJ whole genome shotgun (WGS) entry which is preliminary data.</text>
</comment>
<dbReference type="EMBL" id="BPLQ01001011">
    <property type="protein sequence ID" value="GIX77408.1"/>
    <property type="molecule type" value="Genomic_DNA"/>
</dbReference>
<dbReference type="InterPro" id="IPR036691">
    <property type="entry name" value="Endo/exonu/phosph_ase_sf"/>
</dbReference>
<protein>
    <recommendedName>
        <fullName evidence="1">Endonuclease/exonuclease/phosphatase domain-containing protein</fullName>
    </recommendedName>
</protein>
<feature type="domain" description="Endonuclease/exonuclease/phosphatase" evidence="1">
    <location>
        <begin position="101"/>
        <end position="164"/>
    </location>
</feature>
<reference evidence="2 3" key="1">
    <citation type="submission" date="2021-06" db="EMBL/GenBank/DDBJ databases">
        <title>Caerostris darwini draft genome.</title>
        <authorList>
            <person name="Kono N."/>
            <person name="Arakawa K."/>
        </authorList>
    </citation>
    <scope>NUCLEOTIDE SEQUENCE [LARGE SCALE GENOMIC DNA]</scope>
</reference>
<gene>
    <name evidence="2" type="primary">AVEN_31307_1</name>
    <name evidence="2" type="ORF">CDAR_2651</name>
</gene>
<dbReference type="Proteomes" id="UP001054837">
    <property type="component" value="Unassembled WGS sequence"/>
</dbReference>
<dbReference type="SUPFAM" id="SSF56219">
    <property type="entry name" value="DNase I-like"/>
    <property type="match status" value="1"/>
</dbReference>
<dbReference type="Pfam" id="PF14529">
    <property type="entry name" value="Exo_endo_phos_2"/>
    <property type="match status" value="1"/>
</dbReference>
<dbReference type="AlphaFoldDB" id="A0AAV4MYS3"/>
<keyword evidence="3" id="KW-1185">Reference proteome</keyword>
<accession>A0AAV4MYS3</accession>
<dbReference type="Gene3D" id="3.60.10.10">
    <property type="entry name" value="Endonuclease/exonuclease/phosphatase"/>
    <property type="match status" value="1"/>
</dbReference>
<organism evidence="2 3">
    <name type="scientific">Caerostris darwini</name>
    <dbReference type="NCBI Taxonomy" id="1538125"/>
    <lineage>
        <taxon>Eukaryota</taxon>
        <taxon>Metazoa</taxon>
        <taxon>Ecdysozoa</taxon>
        <taxon>Arthropoda</taxon>
        <taxon>Chelicerata</taxon>
        <taxon>Arachnida</taxon>
        <taxon>Araneae</taxon>
        <taxon>Araneomorphae</taxon>
        <taxon>Entelegynae</taxon>
        <taxon>Araneoidea</taxon>
        <taxon>Araneidae</taxon>
        <taxon>Caerostris</taxon>
    </lineage>
</organism>
<evidence type="ECO:0000259" key="1">
    <source>
        <dbReference type="Pfam" id="PF14529"/>
    </source>
</evidence>
<sequence length="168" mass="18788">MASKFVPLSFHGGHLNLGNARAAMAFLNNAISTYDFDFFSINEPYTFDDNITSIPWNYSIASHNRAPKAAIILKSSHNSQIIHTSKEIVVIMARINGISLLLISVYCPPSKNIDYNLNILRTILDKYHDLPTVILGDFNAKSRVWGRRNLDDRGKQTVDLLSSAGVEH</sequence>
<proteinExistence type="predicted"/>
<evidence type="ECO:0000313" key="2">
    <source>
        <dbReference type="EMBL" id="GIX77408.1"/>
    </source>
</evidence>
<dbReference type="PANTHER" id="PTHR33273:SF4">
    <property type="entry name" value="ENDONUCLEASE_EXONUCLEASE_PHOSPHATASE DOMAIN-CONTAINING PROTEIN"/>
    <property type="match status" value="1"/>
</dbReference>
<dbReference type="GO" id="GO:0003824">
    <property type="term" value="F:catalytic activity"/>
    <property type="evidence" value="ECO:0007669"/>
    <property type="project" value="InterPro"/>
</dbReference>